<reference evidence="2 3" key="1">
    <citation type="submission" date="2014-04" db="EMBL/GenBank/DDBJ databases">
        <authorList>
            <consortium name="DOE Joint Genome Institute"/>
            <person name="Kuo A."/>
            <person name="Tarkka M."/>
            <person name="Buscot F."/>
            <person name="Kohler A."/>
            <person name="Nagy L.G."/>
            <person name="Floudas D."/>
            <person name="Copeland A."/>
            <person name="Barry K.W."/>
            <person name="Cichocki N."/>
            <person name="Veneault-Fourrey C."/>
            <person name="LaButti K."/>
            <person name="Lindquist E.A."/>
            <person name="Lipzen A."/>
            <person name="Lundell T."/>
            <person name="Morin E."/>
            <person name="Murat C."/>
            <person name="Sun H."/>
            <person name="Tunlid A."/>
            <person name="Henrissat B."/>
            <person name="Grigoriev I.V."/>
            <person name="Hibbett D.S."/>
            <person name="Martin F."/>
            <person name="Nordberg H.P."/>
            <person name="Cantor M.N."/>
            <person name="Hua S.X."/>
        </authorList>
    </citation>
    <scope>NUCLEOTIDE SEQUENCE [LARGE SCALE GENOMIC DNA]</scope>
    <source>
        <strain evidence="2 3">F 1598</strain>
    </source>
</reference>
<organism evidence="2 3">
    <name type="scientific">Piloderma croceum (strain F 1598)</name>
    <dbReference type="NCBI Taxonomy" id="765440"/>
    <lineage>
        <taxon>Eukaryota</taxon>
        <taxon>Fungi</taxon>
        <taxon>Dikarya</taxon>
        <taxon>Basidiomycota</taxon>
        <taxon>Agaricomycotina</taxon>
        <taxon>Agaricomycetes</taxon>
        <taxon>Agaricomycetidae</taxon>
        <taxon>Atheliales</taxon>
        <taxon>Atheliaceae</taxon>
        <taxon>Piloderma</taxon>
    </lineage>
</organism>
<reference evidence="3" key="2">
    <citation type="submission" date="2015-01" db="EMBL/GenBank/DDBJ databases">
        <title>Evolutionary Origins and Diversification of the Mycorrhizal Mutualists.</title>
        <authorList>
            <consortium name="DOE Joint Genome Institute"/>
            <consortium name="Mycorrhizal Genomics Consortium"/>
            <person name="Kohler A."/>
            <person name="Kuo A."/>
            <person name="Nagy L.G."/>
            <person name="Floudas D."/>
            <person name="Copeland A."/>
            <person name="Barry K.W."/>
            <person name="Cichocki N."/>
            <person name="Veneault-Fourrey C."/>
            <person name="LaButti K."/>
            <person name="Lindquist E.A."/>
            <person name="Lipzen A."/>
            <person name="Lundell T."/>
            <person name="Morin E."/>
            <person name="Murat C."/>
            <person name="Riley R."/>
            <person name="Ohm R."/>
            <person name="Sun H."/>
            <person name="Tunlid A."/>
            <person name="Henrissat B."/>
            <person name="Grigoriev I.V."/>
            <person name="Hibbett D.S."/>
            <person name="Martin F."/>
        </authorList>
    </citation>
    <scope>NUCLEOTIDE SEQUENCE [LARGE SCALE GENOMIC DNA]</scope>
    <source>
        <strain evidence="3">F 1598</strain>
    </source>
</reference>
<feature type="compositionally biased region" description="Basic and acidic residues" evidence="1">
    <location>
        <begin position="86"/>
        <end position="100"/>
    </location>
</feature>
<name>A0A0C3ASS5_PILCF</name>
<accession>A0A0C3ASS5</accession>
<dbReference type="EMBL" id="KN833029">
    <property type="protein sequence ID" value="KIM76998.1"/>
    <property type="molecule type" value="Genomic_DNA"/>
</dbReference>
<protein>
    <submittedName>
        <fullName evidence="2">Uncharacterized protein</fullName>
    </submittedName>
</protein>
<dbReference type="InParanoid" id="A0A0C3ASS5"/>
<gene>
    <name evidence="2" type="ORF">PILCRDRAFT_12367</name>
</gene>
<evidence type="ECO:0000313" key="3">
    <source>
        <dbReference type="Proteomes" id="UP000054166"/>
    </source>
</evidence>
<dbReference type="HOGENOM" id="CLU_1190286_0_0_1"/>
<sequence>METIDIEMSDRPNFDNHTYVPPEDPTEDDTMGSEDFADETPIPLSKKRRGATTEATKATKRVALTRSFAIADLAAEALLKHGQPKSGDDQQRQPKSKAADDDTSPANIMDDSATKSDDQPPPMKKARAKKTAEQSVEIIDRSAAKSNGAPLSKVKFVEDVEDKKTKKKKESIRDAIEAVQVKTMEDLDSDSCNRPSVDIASRLKSDVKGKLAVKAERSEPMHFGCKLHSPTRC</sequence>
<dbReference type="AlphaFoldDB" id="A0A0C3ASS5"/>
<feature type="region of interest" description="Disordered" evidence="1">
    <location>
        <begin position="79"/>
        <end position="144"/>
    </location>
</feature>
<evidence type="ECO:0000256" key="1">
    <source>
        <dbReference type="SAM" id="MobiDB-lite"/>
    </source>
</evidence>
<keyword evidence="3" id="KW-1185">Reference proteome</keyword>
<feature type="compositionally biased region" description="Acidic residues" evidence="1">
    <location>
        <begin position="24"/>
        <end position="38"/>
    </location>
</feature>
<proteinExistence type="predicted"/>
<feature type="region of interest" description="Disordered" evidence="1">
    <location>
        <begin position="1"/>
        <end position="59"/>
    </location>
</feature>
<evidence type="ECO:0000313" key="2">
    <source>
        <dbReference type="EMBL" id="KIM76998.1"/>
    </source>
</evidence>
<dbReference type="Proteomes" id="UP000054166">
    <property type="component" value="Unassembled WGS sequence"/>
</dbReference>